<reference evidence="15 16" key="1">
    <citation type="submission" date="2019-12" db="EMBL/GenBank/DDBJ databases">
        <title>Genomic-based taxomic classification of the family Erythrobacteraceae.</title>
        <authorList>
            <person name="Xu L."/>
        </authorList>
    </citation>
    <scope>NUCLEOTIDE SEQUENCE [LARGE SCALE GENOMIC DNA]</scope>
    <source>
        <strain evidence="15 16">JCM 16339</strain>
    </source>
</reference>
<dbReference type="Proteomes" id="UP000435243">
    <property type="component" value="Unassembled WGS sequence"/>
</dbReference>
<comment type="subcellular location">
    <subcellularLocation>
        <location evidence="2">Endoplasmic reticulum membrane</location>
        <topology evidence="2">Single-pass type II membrane protein</topology>
    </subcellularLocation>
    <subcellularLocation>
        <location evidence="1">Golgi apparatus membrane</location>
        <topology evidence="1">Single-pass type II membrane protein</topology>
    </subcellularLocation>
</comment>
<protein>
    <recommendedName>
        <fullName evidence="14">Peptide O-xylosyltransferase</fullName>
    </recommendedName>
</protein>
<evidence type="ECO:0000256" key="3">
    <source>
        <dbReference type="ARBA" id="ARBA00022676"/>
    </source>
</evidence>
<dbReference type="InterPro" id="IPR003406">
    <property type="entry name" value="Glyco_trans_14"/>
</dbReference>
<keyword evidence="5" id="KW-0812">Transmembrane</keyword>
<evidence type="ECO:0000256" key="6">
    <source>
        <dbReference type="ARBA" id="ARBA00022723"/>
    </source>
</evidence>
<evidence type="ECO:0000256" key="11">
    <source>
        <dbReference type="ARBA" id="ARBA00023136"/>
    </source>
</evidence>
<proteinExistence type="predicted"/>
<dbReference type="GO" id="GO:0030158">
    <property type="term" value="F:protein xylosyltransferase activity"/>
    <property type="evidence" value="ECO:0007669"/>
    <property type="project" value="InterPro"/>
</dbReference>
<comment type="caution">
    <text evidence="15">The sequence shown here is derived from an EMBL/GenBank/DDBJ whole genome shotgun (WGS) entry which is preliminary data.</text>
</comment>
<keyword evidence="3" id="KW-0328">Glycosyltransferase</keyword>
<dbReference type="InterPro" id="IPR043538">
    <property type="entry name" value="XYLT"/>
</dbReference>
<organism evidence="15 16">
    <name type="scientific">Alteraurantiacibacter aestuarii</name>
    <dbReference type="NCBI Taxonomy" id="650004"/>
    <lineage>
        <taxon>Bacteria</taxon>
        <taxon>Pseudomonadati</taxon>
        <taxon>Pseudomonadota</taxon>
        <taxon>Alphaproteobacteria</taxon>
        <taxon>Sphingomonadales</taxon>
        <taxon>Erythrobacteraceae</taxon>
        <taxon>Alteraurantiacibacter</taxon>
    </lineage>
</organism>
<keyword evidence="11" id="KW-0472">Membrane</keyword>
<dbReference type="EMBL" id="WTYY01000003">
    <property type="protein sequence ID" value="MXO88467.1"/>
    <property type="molecule type" value="Genomic_DNA"/>
</dbReference>
<keyword evidence="10" id="KW-0333">Golgi apparatus</keyword>
<keyword evidence="13" id="KW-0325">Glycoprotein</keyword>
<dbReference type="RefSeq" id="WP_160590669.1">
    <property type="nucleotide sequence ID" value="NZ_BAAAFP010000001.1"/>
</dbReference>
<gene>
    <name evidence="15" type="ORF">GRI32_06905</name>
</gene>
<keyword evidence="12" id="KW-1015">Disulfide bond</keyword>
<evidence type="ECO:0000256" key="5">
    <source>
        <dbReference type="ARBA" id="ARBA00022692"/>
    </source>
</evidence>
<keyword evidence="9" id="KW-1133">Transmembrane helix</keyword>
<evidence type="ECO:0000256" key="12">
    <source>
        <dbReference type="ARBA" id="ARBA00023157"/>
    </source>
</evidence>
<dbReference type="GO" id="GO:0050650">
    <property type="term" value="P:chondroitin sulfate proteoglycan biosynthetic process"/>
    <property type="evidence" value="ECO:0007669"/>
    <property type="project" value="TreeGrafter"/>
</dbReference>
<evidence type="ECO:0000256" key="9">
    <source>
        <dbReference type="ARBA" id="ARBA00022989"/>
    </source>
</evidence>
<dbReference type="AlphaFoldDB" id="A0A844ZNR5"/>
<dbReference type="PANTHER" id="PTHR46025:SF3">
    <property type="entry name" value="XYLOSYLTRANSFERASE OXT"/>
    <property type="match status" value="1"/>
</dbReference>
<evidence type="ECO:0000256" key="10">
    <source>
        <dbReference type="ARBA" id="ARBA00023034"/>
    </source>
</evidence>
<keyword evidence="7" id="KW-0256">Endoplasmic reticulum</keyword>
<keyword evidence="6" id="KW-0479">Metal-binding</keyword>
<evidence type="ECO:0000256" key="7">
    <source>
        <dbReference type="ARBA" id="ARBA00022824"/>
    </source>
</evidence>
<dbReference type="OrthoDB" id="7943907at2"/>
<evidence type="ECO:0000256" key="4">
    <source>
        <dbReference type="ARBA" id="ARBA00022679"/>
    </source>
</evidence>
<evidence type="ECO:0000256" key="2">
    <source>
        <dbReference type="ARBA" id="ARBA00004648"/>
    </source>
</evidence>
<evidence type="ECO:0000256" key="14">
    <source>
        <dbReference type="ARBA" id="ARBA00042865"/>
    </source>
</evidence>
<evidence type="ECO:0000256" key="13">
    <source>
        <dbReference type="ARBA" id="ARBA00023180"/>
    </source>
</evidence>
<evidence type="ECO:0000256" key="1">
    <source>
        <dbReference type="ARBA" id="ARBA00004323"/>
    </source>
</evidence>
<accession>A0A844ZNR5</accession>
<keyword evidence="4" id="KW-0808">Transferase</keyword>
<dbReference type="GO" id="GO:0015012">
    <property type="term" value="P:heparan sulfate proteoglycan biosynthetic process"/>
    <property type="evidence" value="ECO:0007669"/>
    <property type="project" value="TreeGrafter"/>
</dbReference>
<evidence type="ECO:0000313" key="16">
    <source>
        <dbReference type="Proteomes" id="UP000435243"/>
    </source>
</evidence>
<dbReference type="GO" id="GO:0046872">
    <property type="term" value="F:metal ion binding"/>
    <property type="evidence" value="ECO:0007669"/>
    <property type="project" value="UniProtKB-KW"/>
</dbReference>
<evidence type="ECO:0000313" key="15">
    <source>
        <dbReference type="EMBL" id="MXO88467.1"/>
    </source>
</evidence>
<keyword evidence="16" id="KW-1185">Reference proteome</keyword>
<dbReference type="Pfam" id="PF02485">
    <property type="entry name" value="Branch"/>
    <property type="match status" value="1"/>
</dbReference>
<name>A0A844ZNR5_9SPHN</name>
<sequence>MNRIAFLLLTHDDPAMTERLCTRLAPHRVFVHVDAKATGFPVERIEALDNVTVIKTRETVFWASFPMVKAILALMRAALADGEQFLRLMLISGTCYPVRPLDELVRHFEENPGHQDLALVKVAPGSHLAGLSGRHWALSPMVSWTALKSRPALARADTALRNWRNRFAKLIGRDISREIDRAMYFGSTWWAMTPDACRFALEQSDQEPRLAKAFTSVWAADEQFFQTIMGNSAYAPACVPVTDRGGETLYEAPLHFIYPTGTRDFGNTDSDFDMIRNSGKYFARKLTSARNAPLLDRIDRELLNPGS</sequence>
<dbReference type="GO" id="GO:0016020">
    <property type="term" value="C:membrane"/>
    <property type="evidence" value="ECO:0007669"/>
    <property type="project" value="InterPro"/>
</dbReference>
<dbReference type="PANTHER" id="PTHR46025">
    <property type="entry name" value="XYLOSYLTRANSFERASE OXT"/>
    <property type="match status" value="1"/>
</dbReference>
<evidence type="ECO:0000256" key="8">
    <source>
        <dbReference type="ARBA" id="ARBA00022968"/>
    </source>
</evidence>
<keyword evidence="8" id="KW-0735">Signal-anchor</keyword>